<sequence length="70" mass="7934">MSAPTSRHSSQERDRMNLHPKWINPCGSGATDEIETDLDLPHLNVDELLTSIVVAAKNTLMHAERFKDEY</sequence>
<keyword evidence="3" id="KW-1185">Reference proteome</keyword>
<gene>
    <name evidence="2" type="ORF">L9F63_024695</name>
</gene>
<name>A0AAD7ZEG3_DIPPU</name>
<evidence type="ECO:0000313" key="3">
    <source>
        <dbReference type="Proteomes" id="UP001233999"/>
    </source>
</evidence>
<protein>
    <submittedName>
        <fullName evidence="2">Uncharacterized protein</fullName>
    </submittedName>
</protein>
<reference evidence="2" key="2">
    <citation type="submission" date="2023-05" db="EMBL/GenBank/DDBJ databases">
        <authorList>
            <person name="Fouks B."/>
        </authorList>
    </citation>
    <scope>NUCLEOTIDE SEQUENCE</scope>
    <source>
        <strain evidence="2">Stay&amp;Tobe</strain>
        <tissue evidence="2">Testes</tissue>
    </source>
</reference>
<organism evidence="2 3">
    <name type="scientific">Diploptera punctata</name>
    <name type="common">Pacific beetle cockroach</name>
    <dbReference type="NCBI Taxonomy" id="6984"/>
    <lineage>
        <taxon>Eukaryota</taxon>
        <taxon>Metazoa</taxon>
        <taxon>Ecdysozoa</taxon>
        <taxon>Arthropoda</taxon>
        <taxon>Hexapoda</taxon>
        <taxon>Insecta</taxon>
        <taxon>Pterygota</taxon>
        <taxon>Neoptera</taxon>
        <taxon>Polyneoptera</taxon>
        <taxon>Dictyoptera</taxon>
        <taxon>Blattodea</taxon>
        <taxon>Blaberoidea</taxon>
        <taxon>Blaberidae</taxon>
        <taxon>Diplopterinae</taxon>
        <taxon>Diploptera</taxon>
    </lineage>
</organism>
<evidence type="ECO:0000256" key="1">
    <source>
        <dbReference type="SAM" id="MobiDB-lite"/>
    </source>
</evidence>
<accession>A0AAD7ZEG3</accession>
<dbReference type="Proteomes" id="UP001233999">
    <property type="component" value="Unassembled WGS sequence"/>
</dbReference>
<dbReference type="AlphaFoldDB" id="A0AAD7ZEG3"/>
<feature type="region of interest" description="Disordered" evidence="1">
    <location>
        <begin position="1"/>
        <end position="24"/>
    </location>
</feature>
<proteinExistence type="predicted"/>
<dbReference type="EMBL" id="JASPKZ010008612">
    <property type="protein sequence ID" value="KAJ9579199.1"/>
    <property type="molecule type" value="Genomic_DNA"/>
</dbReference>
<feature type="non-terminal residue" evidence="2">
    <location>
        <position position="70"/>
    </location>
</feature>
<comment type="caution">
    <text evidence="2">The sequence shown here is derived from an EMBL/GenBank/DDBJ whole genome shotgun (WGS) entry which is preliminary data.</text>
</comment>
<reference evidence="2" key="1">
    <citation type="journal article" date="2023" name="IScience">
        <title>Live-bearing cockroach genome reveals convergent evolutionary mechanisms linked to viviparity in insects and beyond.</title>
        <authorList>
            <person name="Fouks B."/>
            <person name="Harrison M.C."/>
            <person name="Mikhailova A.A."/>
            <person name="Marchal E."/>
            <person name="English S."/>
            <person name="Carruthers M."/>
            <person name="Jennings E.C."/>
            <person name="Chiamaka E.L."/>
            <person name="Frigard R.A."/>
            <person name="Pippel M."/>
            <person name="Attardo G.M."/>
            <person name="Benoit J.B."/>
            <person name="Bornberg-Bauer E."/>
            <person name="Tobe S.S."/>
        </authorList>
    </citation>
    <scope>NUCLEOTIDE SEQUENCE</scope>
    <source>
        <strain evidence="2">Stay&amp;Tobe</strain>
    </source>
</reference>
<evidence type="ECO:0000313" key="2">
    <source>
        <dbReference type="EMBL" id="KAJ9579199.1"/>
    </source>
</evidence>